<sequence>MHQYNVMTSLLAAHLSSHFLNQNGLLILTGAGGVINNPSHNMIAYSLSKIAVHTLAQNMANSKNMAENSRIITILPKEIDTPQNREDMPKEDFTTWAQTDQIAGLLRMWADGYNLPKNGSFALLNVSNNSIVPEYI</sequence>
<dbReference type="PANTHER" id="PTHR15104:SF0">
    <property type="entry name" value="DIHYDROPTERIDINE REDUCTASE"/>
    <property type="match status" value="1"/>
</dbReference>
<keyword evidence="6" id="KW-1185">Reference proteome</keyword>
<dbReference type="SUPFAM" id="SSF51735">
    <property type="entry name" value="NAD(P)-binding Rossmann-fold domains"/>
    <property type="match status" value="1"/>
</dbReference>
<proteinExistence type="inferred from homology"/>
<name>G0QY84_ICHMU</name>
<dbReference type="Proteomes" id="UP000008983">
    <property type="component" value="Unassembled WGS sequence"/>
</dbReference>
<dbReference type="STRING" id="857967.G0QY84"/>
<keyword evidence="4 5" id="KW-0560">Oxidoreductase</keyword>
<evidence type="ECO:0000256" key="2">
    <source>
        <dbReference type="ARBA" id="ARBA00011738"/>
    </source>
</evidence>
<evidence type="ECO:0000313" key="6">
    <source>
        <dbReference type="Proteomes" id="UP000008983"/>
    </source>
</evidence>
<reference evidence="5 6" key="1">
    <citation type="submission" date="2011-07" db="EMBL/GenBank/DDBJ databases">
        <authorList>
            <person name="Coyne R."/>
            <person name="Brami D."/>
            <person name="Johnson J."/>
            <person name="Hostetler J."/>
            <person name="Hannick L."/>
            <person name="Clark T."/>
            <person name="Cassidy-Hanley D."/>
            <person name="Inman J."/>
        </authorList>
    </citation>
    <scope>NUCLEOTIDE SEQUENCE [LARGE SCALE GENOMIC DNA]</scope>
    <source>
        <strain evidence="5 6">G5</strain>
    </source>
</reference>
<gene>
    <name evidence="5" type="ORF">IMG5_148070</name>
</gene>
<evidence type="ECO:0000256" key="1">
    <source>
        <dbReference type="ARBA" id="ARBA00006484"/>
    </source>
</evidence>
<evidence type="ECO:0000256" key="3">
    <source>
        <dbReference type="ARBA" id="ARBA00022857"/>
    </source>
</evidence>
<dbReference type="GeneID" id="14905932"/>
<protein>
    <submittedName>
        <fullName evidence="5">Quinoid dihydropteridine reductase, putative</fullName>
        <ecNumber evidence="5">1.5.1.34</ecNumber>
    </submittedName>
</protein>
<accession>G0QY84</accession>
<dbReference type="eggNOG" id="KOG4022">
    <property type="taxonomic scope" value="Eukaryota"/>
</dbReference>
<dbReference type="GO" id="GO:0070404">
    <property type="term" value="F:NADH binding"/>
    <property type="evidence" value="ECO:0007669"/>
    <property type="project" value="TreeGrafter"/>
</dbReference>
<dbReference type="OMA" id="KNYWVGS"/>
<dbReference type="InterPro" id="IPR036291">
    <property type="entry name" value="NAD(P)-bd_dom_sf"/>
</dbReference>
<dbReference type="GO" id="GO:0006729">
    <property type="term" value="P:tetrahydrobiopterin biosynthetic process"/>
    <property type="evidence" value="ECO:0007669"/>
    <property type="project" value="TreeGrafter"/>
</dbReference>
<comment type="similarity">
    <text evidence="1">Belongs to the short-chain dehydrogenases/reductases (SDR) family.</text>
</comment>
<organism evidence="5 6">
    <name type="scientific">Ichthyophthirius multifiliis</name>
    <name type="common">White spot disease agent</name>
    <name type="synonym">Ich</name>
    <dbReference type="NCBI Taxonomy" id="5932"/>
    <lineage>
        <taxon>Eukaryota</taxon>
        <taxon>Sar</taxon>
        <taxon>Alveolata</taxon>
        <taxon>Ciliophora</taxon>
        <taxon>Intramacronucleata</taxon>
        <taxon>Oligohymenophorea</taxon>
        <taxon>Hymenostomatida</taxon>
        <taxon>Ophryoglenina</taxon>
        <taxon>Ichthyophthirius</taxon>
    </lineage>
</organism>
<evidence type="ECO:0000256" key="4">
    <source>
        <dbReference type="ARBA" id="ARBA00023002"/>
    </source>
</evidence>
<dbReference type="EMBL" id="GL984104">
    <property type="protein sequence ID" value="EGR29823.1"/>
    <property type="molecule type" value="Genomic_DNA"/>
</dbReference>
<dbReference type="InParanoid" id="G0QY84"/>
<dbReference type="PANTHER" id="PTHR15104">
    <property type="entry name" value="DIHYDROPTERIDINE REDUCTASE"/>
    <property type="match status" value="1"/>
</dbReference>
<dbReference type="GO" id="GO:0004155">
    <property type="term" value="F:6,7-dihydropteridine reductase activity"/>
    <property type="evidence" value="ECO:0007669"/>
    <property type="project" value="UniProtKB-EC"/>
</dbReference>
<comment type="subunit">
    <text evidence="2">Homodimer.</text>
</comment>
<dbReference type="RefSeq" id="XP_004031059.1">
    <property type="nucleotide sequence ID" value="XM_004031011.1"/>
</dbReference>
<keyword evidence="3" id="KW-0521">NADP</keyword>
<dbReference type="GO" id="GO:0006559">
    <property type="term" value="P:L-phenylalanine catabolic process"/>
    <property type="evidence" value="ECO:0007669"/>
    <property type="project" value="TreeGrafter"/>
</dbReference>
<dbReference type="AlphaFoldDB" id="G0QY84"/>
<dbReference type="OrthoDB" id="1204at2759"/>
<dbReference type="GO" id="GO:0005737">
    <property type="term" value="C:cytoplasm"/>
    <property type="evidence" value="ECO:0007669"/>
    <property type="project" value="TreeGrafter"/>
</dbReference>
<dbReference type="GO" id="GO:0070402">
    <property type="term" value="F:NADPH binding"/>
    <property type="evidence" value="ECO:0007669"/>
    <property type="project" value="TreeGrafter"/>
</dbReference>
<dbReference type="EC" id="1.5.1.34" evidence="5"/>
<dbReference type="Gene3D" id="3.40.50.720">
    <property type="entry name" value="NAD(P)-binding Rossmann-like Domain"/>
    <property type="match status" value="1"/>
</dbReference>
<evidence type="ECO:0000313" key="5">
    <source>
        <dbReference type="EMBL" id="EGR29823.1"/>
    </source>
</evidence>